<keyword evidence="4" id="KW-0274">FAD</keyword>
<dbReference type="PANTHER" id="PTHR10961">
    <property type="entry name" value="PEROXISOMAL SARCOSINE OXIDASE"/>
    <property type="match status" value="1"/>
</dbReference>
<name>A0ABQ9EFV1_TEGGR</name>
<feature type="domain" description="FAD dependent oxidoreductase" evidence="6">
    <location>
        <begin position="5"/>
        <end position="374"/>
    </location>
</feature>
<evidence type="ECO:0000259" key="6">
    <source>
        <dbReference type="Pfam" id="PF01266"/>
    </source>
</evidence>
<protein>
    <recommendedName>
        <fullName evidence="6">FAD dependent oxidoreductase domain-containing protein</fullName>
    </recommendedName>
</protein>
<evidence type="ECO:0000313" key="8">
    <source>
        <dbReference type="Proteomes" id="UP001217089"/>
    </source>
</evidence>
<keyword evidence="3" id="KW-0285">Flavoprotein</keyword>
<dbReference type="InterPro" id="IPR045170">
    <property type="entry name" value="MTOX"/>
</dbReference>
<evidence type="ECO:0000256" key="5">
    <source>
        <dbReference type="ARBA" id="ARBA00023002"/>
    </source>
</evidence>
<gene>
    <name evidence="7" type="ORF">KUTeg_017757</name>
</gene>
<comment type="similarity">
    <text evidence="2">Belongs to the MSOX/MTOX family.</text>
</comment>
<dbReference type="EMBL" id="JARBDR010000903">
    <property type="protein sequence ID" value="KAJ8304174.1"/>
    <property type="molecule type" value="Genomic_DNA"/>
</dbReference>
<dbReference type="Gene3D" id="3.50.50.60">
    <property type="entry name" value="FAD/NAD(P)-binding domain"/>
    <property type="match status" value="1"/>
</dbReference>
<keyword evidence="5" id="KW-0560">Oxidoreductase</keyword>
<evidence type="ECO:0000313" key="7">
    <source>
        <dbReference type="EMBL" id="KAJ8304174.1"/>
    </source>
</evidence>
<evidence type="ECO:0000256" key="3">
    <source>
        <dbReference type="ARBA" id="ARBA00022630"/>
    </source>
</evidence>
<dbReference type="Pfam" id="PF01266">
    <property type="entry name" value="DAO"/>
    <property type="match status" value="1"/>
</dbReference>
<dbReference type="SUPFAM" id="SSF51905">
    <property type="entry name" value="FAD/NAD(P)-binding domain"/>
    <property type="match status" value="1"/>
</dbReference>
<keyword evidence="8" id="KW-1185">Reference proteome</keyword>
<feature type="non-terminal residue" evidence="7">
    <location>
        <position position="390"/>
    </location>
</feature>
<dbReference type="PANTHER" id="PTHR10961:SF10">
    <property type="entry name" value="FAD DEPENDENT OXIDOREDUCTASE DOMAIN-CONTAINING PROTEIN"/>
    <property type="match status" value="1"/>
</dbReference>
<evidence type="ECO:0000256" key="4">
    <source>
        <dbReference type="ARBA" id="ARBA00022827"/>
    </source>
</evidence>
<dbReference type="Gene3D" id="3.30.9.10">
    <property type="entry name" value="D-Amino Acid Oxidase, subunit A, domain 2"/>
    <property type="match status" value="1"/>
</dbReference>
<dbReference type="InterPro" id="IPR036188">
    <property type="entry name" value="FAD/NAD-bd_sf"/>
</dbReference>
<comment type="cofactor">
    <cofactor evidence="1">
        <name>FAD</name>
        <dbReference type="ChEBI" id="CHEBI:57692"/>
    </cofactor>
</comment>
<reference evidence="7 8" key="1">
    <citation type="submission" date="2022-12" db="EMBL/GenBank/DDBJ databases">
        <title>Chromosome-level genome of Tegillarca granosa.</title>
        <authorList>
            <person name="Kim J."/>
        </authorList>
    </citation>
    <scope>NUCLEOTIDE SEQUENCE [LARGE SCALE GENOMIC DNA]</scope>
    <source>
        <strain evidence="7">Teg-2019</strain>
        <tissue evidence="7">Adductor muscle</tissue>
    </source>
</reference>
<organism evidence="7 8">
    <name type="scientific">Tegillarca granosa</name>
    <name type="common">Malaysian cockle</name>
    <name type="synonym">Anadara granosa</name>
    <dbReference type="NCBI Taxonomy" id="220873"/>
    <lineage>
        <taxon>Eukaryota</taxon>
        <taxon>Metazoa</taxon>
        <taxon>Spiralia</taxon>
        <taxon>Lophotrochozoa</taxon>
        <taxon>Mollusca</taxon>
        <taxon>Bivalvia</taxon>
        <taxon>Autobranchia</taxon>
        <taxon>Pteriomorphia</taxon>
        <taxon>Arcoida</taxon>
        <taxon>Arcoidea</taxon>
        <taxon>Arcidae</taxon>
        <taxon>Tegillarca</taxon>
    </lineage>
</organism>
<dbReference type="Proteomes" id="UP001217089">
    <property type="component" value="Unassembled WGS sequence"/>
</dbReference>
<accession>A0ABQ9EFV1</accession>
<evidence type="ECO:0000256" key="1">
    <source>
        <dbReference type="ARBA" id="ARBA00001974"/>
    </source>
</evidence>
<evidence type="ECO:0000256" key="2">
    <source>
        <dbReference type="ARBA" id="ARBA00010989"/>
    </source>
</evidence>
<comment type="caution">
    <text evidence="7">The sequence shown here is derived from an EMBL/GenBank/DDBJ whole genome shotgun (WGS) entry which is preliminary data.</text>
</comment>
<proteinExistence type="inferred from homology"/>
<sequence>MDDYDLCIVGAGLIGSSAARHAVSSTKNVKVCLIGPEEAKDRSQNAARDIFGAWYDEGRITRQCDKDPVWLELAKRSINRYRDLEKESGIKFYTEVGCLSAGDINGELLSSMYKTAIENGLNVEHYNKQTLKKRFPYLNFNPSDEALFEFHRAGHVSPRKLLTAQLSVAERNGCDIINDVVKHIQRKVGRDGSYIMEVKTETGRTITARKVLLAPGAYTTSRQLLPPQIVPNQTLTPLNVSLVEITDSLCRLYYTTDQETQDWCKDFQKAADNTFGFYLLPPIKYPDGKYYLKLGCFHEHTTLRLTSADQIKDVFCETRRPSINVKSFYGDRCVITETPTERPYIDMIHSQLGVAIGGNGFAAKSSDEIGRIATMMVLKDVWDTKIARED</sequence>
<dbReference type="InterPro" id="IPR006076">
    <property type="entry name" value="FAD-dep_OxRdtase"/>
</dbReference>